<keyword evidence="3" id="KW-1185">Reference proteome</keyword>
<reference evidence="3" key="1">
    <citation type="journal article" date="2019" name="PLoS Negl. Trop. Dis.">
        <title>Revisiting the worldwide diversity of Leptospira species in the environment.</title>
        <authorList>
            <person name="Vincent A.T."/>
            <person name="Schiettekatte O."/>
            <person name="Bourhy P."/>
            <person name="Veyrier F.J."/>
            <person name="Picardeau M."/>
        </authorList>
    </citation>
    <scope>NUCLEOTIDE SEQUENCE [LARGE SCALE GENOMIC DNA]</scope>
    <source>
        <strain evidence="3">201702407</strain>
    </source>
</reference>
<dbReference type="Pfam" id="PF03837">
    <property type="entry name" value="RecT"/>
    <property type="match status" value="1"/>
</dbReference>
<dbReference type="NCBIfam" id="TIGR01913">
    <property type="entry name" value="bet_lambda"/>
    <property type="match status" value="1"/>
</dbReference>
<gene>
    <name evidence="2" type="primary">bet</name>
    <name evidence="2" type="ORF">EHQ90_00015</name>
</gene>
<dbReference type="RefSeq" id="WP_135683441.1">
    <property type="nucleotide sequence ID" value="NZ_RQEQ01000072.1"/>
</dbReference>
<organism evidence="2 3">
    <name type="scientific">Leptospira stimsonii</name>
    <dbReference type="NCBI Taxonomy" id="2202203"/>
    <lineage>
        <taxon>Bacteria</taxon>
        <taxon>Pseudomonadati</taxon>
        <taxon>Spirochaetota</taxon>
        <taxon>Spirochaetia</taxon>
        <taxon>Leptospirales</taxon>
        <taxon>Leptospiraceae</taxon>
        <taxon>Leptospira</taxon>
    </lineage>
</organism>
<evidence type="ECO:0000256" key="1">
    <source>
        <dbReference type="SAM" id="MobiDB-lite"/>
    </source>
</evidence>
<proteinExistence type="predicted"/>
<feature type="compositionally biased region" description="Basic and acidic residues" evidence="1">
    <location>
        <begin position="211"/>
        <end position="231"/>
    </location>
</feature>
<accession>A0ABY2NFD7</accession>
<dbReference type="InterPro" id="IPR018330">
    <property type="entry name" value="RecT_fam"/>
</dbReference>
<dbReference type="EMBL" id="RQGT01000001">
    <property type="protein sequence ID" value="TGM22902.1"/>
    <property type="molecule type" value="Genomic_DNA"/>
</dbReference>
<evidence type="ECO:0000313" key="2">
    <source>
        <dbReference type="EMBL" id="TGM22902.1"/>
    </source>
</evidence>
<feature type="region of interest" description="Disordered" evidence="1">
    <location>
        <begin position="194"/>
        <end position="231"/>
    </location>
</feature>
<sequence>MTMQLVKDEPIQTAPIKQTQSEFSKDQIDLIKRTIAKGTTDDELALFIQQCKRTGLDPFNRQIYALKQWDTKEQREVMRIQTSIDGFRLIADRTGKYAGQIGPWWCGEDGEWKEVWISDKPPVAAKIGILRTDFSQPLYAIARYEAYVQRTKEGKPNAIWSKMSDNQLAKCAEALGLRKAFPGETSGLYTFDELPAQETPDPKPQPNNEKPVVDTKPPEPQKSPDKKSKSLEEKLADTKVWIDGILSNEGLESKEAIQKLIACRKLWEGLFPEFNKEGKSALYQEGLNQFGRALGALGYEEEDLF</sequence>
<protein>
    <submittedName>
        <fullName evidence="2">Phage recombination protein Bet</fullName>
    </submittedName>
</protein>
<dbReference type="InterPro" id="IPR010183">
    <property type="entry name" value="Phage_lambda_Bet"/>
</dbReference>
<evidence type="ECO:0000313" key="3">
    <source>
        <dbReference type="Proteomes" id="UP000297422"/>
    </source>
</evidence>
<dbReference type="Proteomes" id="UP000297422">
    <property type="component" value="Unassembled WGS sequence"/>
</dbReference>
<comment type="caution">
    <text evidence="2">The sequence shown here is derived from an EMBL/GenBank/DDBJ whole genome shotgun (WGS) entry which is preliminary data.</text>
</comment>
<name>A0ABY2NFD7_9LEPT</name>